<organism evidence="2 3">
    <name type="scientific">Actinomadura mexicana</name>
    <dbReference type="NCBI Taxonomy" id="134959"/>
    <lineage>
        <taxon>Bacteria</taxon>
        <taxon>Bacillati</taxon>
        <taxon>Actinomycetota</taxon>
        <taxon>Actinomycetes</taxon>
        <taxon>Streptosporangiales</taxon>
        <taxon>Thermomonosporaceae</taxon>
        <taxon>Actinomadura</taxon>
    </lineage>
</organism>
<feature type="compositionally biased region" description="Basic residues" evidence="1">
    <location>
        <begin position="168"/>
        <end position="181"/>
    </location>
</feature>
<feature type="region of interest" description="Disordered" evidence="1">
    <location>
        <begin position="228"/>
        <end position="272"/>
    </location>
</feature>
<name>A0A239D9Q2_9ACTN</name>
<protein>
    <submittedName>
        <fullName evidence="2">Uncharacterized protein</fullName>
    </submittedName>
</protein>
<feature type="compositionally biased region" description="Basic residues" evidence="1">
    <location>
        <begin position="1"/>
        <end position="19"/>
    </location>
</feature>
<keyword evidence="3" id="KW-1185">Reference proteome</keyword>
<accession>A0A239D9Q2</accession>
<proteinExistence type="predicted"/>
<dbReference type="Proteomes" id="UP000198420">
    <property type="component" value="Unassembled WGS sequence"/>
</dbReference>
<evidence type="ECO:0000313" key="2">
    <source>
        <dbReference type="EMBL" id="SNS28594.1"/>
    </source>
</evidence>
<evidence type="ECO:0000256" key="1">
    <source>
        <dbReference type="SAM" id="MobiDB-lite"/>
    </source>
</evidence>
<dbReference type="EMBL" id="FZNP01000014">
    <property type="protein sequence ID" value="SNS28594.1"/>
    <property type="molecule type" value="Genomic_DNA"/>
</dbReference>
<dbReference type="AlphaFoldDB" id="A0A239D9Q2"/>
<sequence>MRTRARGARTRCSARRRARPPSGAGSRRPRRRAGERPRCWPASAPTVRRPGGPRPCSWGRARRTRRSSTRDTGAPWGAPPRERKRWAPSTMSRLSVTCPPLEDAGSRNMVEVGAPHARDVRPGDASHWYRLERPGPLPAQGMCTGLPGRVVAADGFGAHRILRRTRRPVHQAHRRRVRTGRSVRNDLPPAPGERGGVHDLRHRFRRAHHVGRRTPSLGRSLLRKGAPAADALSSFTDSPTKPSRGLGTGLSEGRMAHLPVLPSVRAGVNRRS</sequence>
<evidence type="ECO:0000313" key="3">
    <source>
        <dbReference type="Proteomes" id="UP000198420"/>
    </source>
</evidence>
<reference evidence="3" key="1">
    <citation type="submission" date="2017-06" db="EMBL/GenBank/DDBJ databases">
        <authorList>
            <person name="Varghese N."/>
            <person name="Submissions S."/>
        </authorList>
    </citation>
    <scope>NUCLEOTIDE SEQUENCE [LARGE SCALE GENOMIC DNA]</scope>
    <source>
        <strain evidence="3">DSM 44485</strain>
    </source>
</reference>
<gene>
    <name evidence="2" type="ORF">SAMN06265355_11443</name>
</gene>
<feature type="region of interest" description="Disordered" evidence="1">
    <location>
        <begin position="168"/>
        <end position="197"/>
    </location>
</feature>
<feature type="region of interest" description="Disordered" evidence="1">
    <location>
        <begin position="1"/>
        <end position="92"/>
    </location>
</feature>